<proteinExistence type="predicted"/>
<evidence type="ECO:0000256" key="2">
    <source>
        <dbReference type="ARBA" id="ARBA00022801"/>
    </source>
</evidence>
<evidence type="ECO:0000313" key="9">
    <source>
        <dbReference type="Proteomes" id="UP000305730"/>
    </source>
</evidence>
<dbReference type="CDD" id="cd17921">
    <property type="entry name" value="DEXHc_Ski2"/>
    <property type="match status" value="1"/>
</dbReference>
<evidence type="ECO:0000256" key="1">
    <source>
        <dbReference type="ARBA" id="ARBA00022741"/>
    </source>
</evidence>
<dbReference type="SMART" id="SM00487">
    <property type="entry name" value="DEXDc"/>
    <property type="match status" value="1"/>
</dbReference>
<dbReference type="PANTHER" id="PTHR47961:SF6">
    <property type="entry name" value="DNA-DIRECTED DNA POLYMERASE"/>
    <property type="match status" value="1"/>
</dbReference>
<dbReference type="PROSITE" id="PS51192">
    <property type="entry name" value="HELICASE_ATP_BIND_1"/>
    <property type="match status" value="1"/>
</dbReference>
<dbReference type="InterPro" id="IPR027417">
    <property type="entry name" value="P-loop_NTPase"/>
</dbReference>
<organism evidence="8 10">
    <name type="scientific">Pseudoalteromonas citrea</name>
    <dbReference type="NCBI Taxonomy" id="43655"/>
    <lineage>
        <taxon>Bacteria</taxon>
        <taxon>Pseudomonadati</taxon>
        <taxon>Pseudomonadota</taxon>
        <taxon>Gammaproteobacteria</taxon>
        <taxon>Alteromonadales</taxon>
        <taxon>Pseudoalteromonadaceae</taxon>
        <taxon>Pseudoalteromonas</taxon>
    </lineage>
</organism>
<dbReference type="Pfam" id="PF00270">
    <property type="entry name" value="DEAD"/>
    <property type="match status" value="1"/>
</dbReference>
<evidence type="ECO:0000259" key="5">
    <source>
        <dbReference type="PROSITE" id="PS51192"/>
    </source>
</evidence>
<reference evidence="9 10" key="2">
    <citation type="submission" date="2019-06" db="EMBL/GenBank/DDBJ databases">
        <title>Co-occurence of chitin degradation, pigmentation and bioactivity in marine Pseudoalteromonas.</title>
        <authorList>
            <person name="Sonnenschein E.C."/>
            <person name="Bech P.K."/>
        </authorList>
    </citation>
    <scope>NUCLEOTIDE SEQUENCE [LARGE SCALE GENOMIC DNA]</scope>
    <source>
        <strain evidence="10">S2231</strain>
        <strain evidence="7 9">S2233</strain>
    </source>
</reference>
<keyword evidence="3" id="KW-0347">Helicase</keyword>
<dbReference type="PANTHER" id="PTHR47961">
    <property type="entry name" value="DNA POLYMERASE THETA, PUTATIVE (AFU_ORTHOLOGUE AFUA_1G05260)-RELATED"/>
    <property type="match status" value="1"/>
</dbReference>
<dbReference type="Pfam" id="PF00271">
    <property type="entry name" value="Helicase_C"/>
    <property type="match status" value="1"/>
</dbReference>
<dbReference type="GO" id="GO:0003676">
    <property type="term" value="F:nucleic acid binding"/>
    <property type="evidence" value="ECO:0007669"/>
    <property type="project" value="InterPro"/>
</dbReference>
<dbReference type="GO" id="GO:0004386">
    <property type="term" value="F:helicase activity"/>
    <property type="evidence" value="ECO:0007669"/>
    <property type="project" value="UniProtKB-KW"/>
</dbReference>
<evidence type="ECO:0000313" key="10">
    <source>
        <dbReference type="Proteomes" id="UP000307706"/>
    </source>
</evidence>
<dbReference type="SMART" id="SM00490">
    <property type="entry name" value="HELICc"/>
    <property type="match status" value="1"/>
</dbReference>
<evidence type="ECO:0000259" key="6">
    <source>
        <dbReference type="PROSITE" id="PS51194"/>
    </source>
</evidence>
<dbReference type="EMBL" id="PNCK01000009">
    <property type="protein sequence ID" value="TMP46298.1"/>
    <property type="molecule type" value="Genomic_DNA"/>
</dbReference>
<dbReference type="SUPFAM" id="SSF52540">
    <property type="entry name" value="P-loop containing nucleoside triphosphate hydrolases"/>
    <property type="match status" value="1"/>
</dbReference>
<dbReference type="Gene3D" id="3.40.50.300">
    <property type="entry name" value="P-loop containing nucleotide triphosphate hydrolases"/>
    <property type="match status" value="2"/>
</dbReference>
<dbReference type="InterPro" id="IPR014001">
    <property type="entry name" value="Helicase_ATP-bd"/>
</dbReference>
<accession>A0A5S3XVG6</accession>
<reference evidence="8" key="3">
    <citation type="submission" date="2019-09" db="EMBL/GenBank/DDBJ databases">
        <title>Co-occurence of chitin degradation, pigmentation and bioactivity in marine Pseudoalteromonas.</title>
        <authorList>
            <person name="Sonnenschein E.C."/>
            <person name="Bech P.K."/>
        </authorList>
    </citation>
    <scope>NUCLEOTIDE SEQUENCE</scope>
    <source>
        <strain evidence="8">S2231</strain>
    </source>
</reference>
<protein>
    <recommendedName>
        <fullName evidence="11">DEAD/DEAH box helicase</fullName>
    </recommendedName>
</protein>
<feature type="domain" description="Helicase C-terminal" evidence="6">
    <location>
        <begin position="426"/>
        <end position="581"/>
    </location>
</feature>
<dbReference type="InterPro" id="IPR050474">
    <property type="entry name" value="Hel308_SKI2-like"/>
</dbReference>
<evidence type="ECO:0000313" key="8">
    <source>
        <dbReference type="EMBL" id="TMP63074.1"/>
    </source>
</evidence>
<reference evidence="9 10" key="1">
    <citation type="submission" date="2017-12" db="EMBL/GenBank/DDBJ databases">
        <authorList>
            <person name="Paulsen S."/>
            <person name="Gram L.K."/>
        </authorList>
    </citation>
    <scope>NUCLEOTIDE SEQUENCE [LARGE SCALE GENOMIC DNA]</scope>
    <source>
        <strain evidence="8 10">S2231</strain>
        <strain evidence="7 9">S2233</strain>
    </source>
</reference>
<dbReference type="Proteomes" id="UP000307706">
    <property type="component" value="Unassembled WGS sequence"/>
</dbReference>
<keyword evidence="4" id="KW-0067">ATP-binding</keyword>
<keyword evidence="1" id="KW-0547">Nucleotide-binding</keyword>
<evidence type="ECO:0008006" key="11">
    <source>
        <dbReference type="Google" id="ProtNLM"/>
    </source>
</evidence>
<dbReference type="InterPro" id="IPR011545">
    <property type="entry name" value="DEAD/DEAH_box_helicase_dom"/>
</dbReference>
<dbReference type="RefSeq" id="WP_138594680.1">
    <property type="nucleotide sequence ID" value="NZ_PNCK01000009.1"/>
</dbReference>
<dbReference type="PROSITE" id="PS51194">
    <property type="entry name" value="HELICASE_CTER"/>
    <property type="match status" value="1"/>
</dbReference>
<dbReference type="OrthoDB" id="9815222at2"/>
<evidence type="ECO:0000313" key="7">
    <source>
        <dbReference type="EMBL" id="TMP46298.1"/>
    </source>
</evidence>
<keyword evidence="2" id="KW-0378">Hydrolase</keyword>
<feature type="domain" description="Helicase ATP-binding" evidence="5">
    <location>
        <begin position="220"/>
        <end position="391"/>
    </location>
</feature>
<dbReference type="EMBL" id="PNCL01000001">
    <property type="protein sequence ID" value="TMP63074.1"/>
    <property type="molecule type" value="Genomic_DNA"/>
</dbReference>
<evidence type="ECO:0000256" key="3">
    <source>
        <dbReference type="ARBA" id="ARBA00022806"/>
    </source>
</evidence>
<gene>
    <name evidence="8" type="ORF">CWB96_00255</name>
    <name evidence="7" type="ORF">CWB97_02250</name>
</gene>
<name>A0A5S3XVG6_9GAMM</name>
<dbReference type="GO" id="GO:0016787">
    <property type="term" value="F:hydrolase activity"/>
    <property type="evidence" value="ECO:0007669"/>
    <property type="project" value="UniProtKB-KW"/>
</dbReference>
<dbReference type="InterPro" id="IPR001650">
    <property type="entry name" value="Helicase_C-like"/>
</dbReference>
<sequence length="610" mass="68226">MLNQFFDWAYFRWGFVTLALDDSKRIVIKTVDGRCERWLCTGIDAQFNYSIPSVKLVTYDTISNLTVQEYVTSPVFKDVLEAVSAAADKQDVEIASLEYCPKCLSHKVSVYSCGRAMKLCSDFSVCSKKALSNGRTYPLTPLNSDQQQFLFSQGEDDLSVLPGDVLASMAQLDWQSTDIPLLENALDLVSEQSLIPTSSYENLDYSFSHFNRVQSTLLHHNVHSDNVNLVLATTTSSGKTVCAELCMAEALNRGKKVLYVSPLRALTQEKYEQWGELFVGRYSVGIMTGDYSQKLMQSSGNEAADILCVTSEMLDSKTRKKQVEVPCWIDEIGLVVVDESHIIGTERGHAVEAGLMRFTRFNSAKVIMMSATMPNVADFSTWLTALNGLKTYIIHSSWRPTALTWHFNRIPETGNYQQNKRAKIAEVIKLVRDVKATQEKYLLFVHDKATGKELVKRLVEEGVQSEFHSASLKSSERHRIESEFKDINGNLKVLVSTSTLAWGCNVPAKNVVITGTKRGLTEVELADIMQMAGRAGRSLPADYYIVSPDASCFVQSSLDRLSLGLLAPDTGVIVDKEEQIIDLRTHEQYPHGVQVAEHANPMRAHRKIRI</sequence>
<keyword evidence="9" id="KW-1185">Reference proteome</keyword>
<evidence type="ECO:0000256" key="4">
    <source>
        <dbReference type="ARBA" id="ARBA00022840"/>
    </source>
</evidence>
<dbReference type="AlphaFoldDB" id="A0A5S3XVG6"/>
<comment type="caution">
    <text evidence="8">The sequence shown here is derived from an EMBL/GenBank/DDBJ whole genome shotgun (WGS) entry which is preliminary data.</text>
</comment>
<dbReference type="Proteomes" id="UP000305730">
    <property type="component" value="Unassembled WGS sequence"/>
</dbReference>
<dbReference type="GO" id="GO:0005524">
    <property type="term" value="F:ATP binding"/>
    <property type="evidence" value="ECO:0007669"/>
    <property type="project" value="UniProtKB-KW"/>
</dbReference>